<feature type="binding site" evidence="5 8">
    <location>
        <begin position="158"/>
        <end position="160"/>
    </location>
    <ligand>
        <name>substrate</name>
    </ligand>
</feature>
<evidence type="ECO:0000256" key="1">
    <source>
        <dbReference type="ARBA" id="ARBA00004821"/>
    </source>
</evidence>
<evidence type="ECO:0000313" key="12">
    <source>
        <dbReference type="Proteomes" id="UP000516404"/>
    </source>
</evidence>
<dbReference type="NCBIfam" id="TIGR00214">
    <property type="entry name" value="lipB"/>
    <property type="match status" value="1"/>
</dbReference>
<dbReference type="AlphaFoldDB" id="A0A7H2BBN2"/>
<dbReference type="RefSeq" id="WP_168615041.1">
    <property type="nucleotide sequence ID" value="NZ_BAAAOX010000013.1"/>
</dbReference>
<evidence type="ECO:0000256" key="2">
    <source>
        <dbReference type="ARBA" id="ARBA00022679"/>
    </source>
</evidence>
<evidence type="ECO:0000256" key="9">
    <source>
        <dbReference type="PIRSR" id="PIRSR016262-3"/>
    </source>
</evidence>
<sequence length="231" mass="25485">MAVIFERMGYDPAFVDYSEALDRQVELLNEVAALKTQNTVILLEHQPVFTAGKLTEDHEYPQDKSIPVIKTDRGGKLTWHGPGQLTGYPILRLPLPFDVVKYVRILEQMIINVLADMGITGDRVEGRSGVWILGDGITPDKKIAAIGIRVSKRTTMHGFALNCSNETNPFGQFIPCGITDAGVTTISEQLGRTVTPAEMAPRVEAEIVKLADQLALDFEPGDDPTQHGFRR</sequence>
<organism evidence="11 12">
    <name type="scientific">Rothia terrae</name>
    <dbReference type="NCBI Taxonomy" id="396015"/>
    <lineage>
        <taxon>Bacteria</taxon>
        <taxon>Bacillati</taxon>
        <taxon>Actinomycetota</taxon>
        <taxon>Actinomycetes</taxon>
        <taxon>Micrococcales</taxon>
        <taxon>Micrococcaceae</taxon>
        <taxon>Rothia</taxon>
    </lineage>
</organism>
<evidence type="ECO:0000256" key="7">
    <source>
        <dbReference type="PIRSR" id="PIRSR016262-1"/>
    </source>
</evidence>
<keyword evidence="12" id="KW-1185">Reference proteome</keyword>
<dbReference type="InterPro" id="IPR004143">
    <property type="entry name" value="BPL_LPL_catalytic"/>
</dbReference>
<proteinExistence type="inferred from homology"/>
<dbReference type="GeneID" id="96624060"/>
<dbReference type="PIRSF" id="PIRSF016262">
    <property type="entry name" value="LPLase"/>
    <property type="match status" value="1"/>
</dbReference>
<dbReference type="CDD" id="cd16444">
    <property type="entry name" value="LipB"/>
    <property type="match status" value="1"/>
</dbReference>
<comment type="subcellular location">
    <subcellularLocation>
        <location evidence="5">Cytoplasm</location>
    </subcellularLocation>
</comment>
<dbReference type="InterPro" id="IPR000544">
    <property type="entry name" value="Octanoyltransferase"/>
</dbReference>
<dbReference type="Proteomes" id="UP000516404">
    <property type="component" value="Chromosome"/>
</dbReference>
<dbReference type="HAMAP" id="MF_00013">
    <property type="entry name" value="LipB"/>
    <property type="match status" value="1"/>
</dbReference>
<feature type="binding site" evidence="5 8">
    <location>
        <begin position="73"/>
        <end position="80"/>
    </location>
    <ligand>
        <name>substrate</name>
    </ligand>
</feature>
<dbReference type="InterPro" id="IPR020605">
    <property type="entry name" value="Octanoyltransferase_CS"/>
</dbReference>
<dbReference type="UniPathway" id="UPA00538">
    <property type="reaction ID" value="UER00592"/>
</dbReference>
<comment type="pathway">
    <text evidence="1 5 6">Protein modification; protein lipoylation via endogenous pathway; protein N(6)-(lipoyl)lysine from octanoyl-[acyl-carrier-protein]: step 1/2.</text>
</comment>
<reference evidence="11 12" key="1">
    <citation type="submission" date="2020-09" db="EMBL/GenBank/DDBJ databases">
        <title>Investigation of environmental microbes.</title>
        <authorList>
            <person name="Ou Y."/>
            <person name="Kang Q."/>
        </authorList>
    </citation>
    <scope>NUCLEOTIDE SEQUENCE [LARGE SCALE GENOMIC DNA]</scope>
    <source>
        <strain evidence="11 12">KJZ-14</strain>
    </source>
</reference>
<feature type="binding site" evidence="5 8">
    <location>
        <begin position="145"/>
        <end position="147"/>
    </location>
    <ligand>
        <name>substrate</name>
    </ligand>
</feature>
<feature type="site" description="Lowers pKa of active site Cys" evidence="5 9">
    <location>
        <position position="142"/>
    </location>
</feature>
<dbReference type="PROSITE" id="PS51733">
    <property type="entry name" value="BPL_LPL_CATALYTIC"/>
    <property type="match status" value="1"/>
</dbReference>
<dbReference type="GO" id="GO:0033819">
    <property type="term" value="F:lipoyl(octanoyl) transferase activity"/>
    <property type="evidence" value="ECO:0007669"/>
    <property type="project" value="UniProtKB-EC"/>
</dbReference>
<dbReference type="GO" id="GO:0009249">
    <property type="term" value="P:protein lipoylation"/>
    <property type="evidence" value="ECO:0007669"/>
    <property type="project" value="InterPro"/>
</dbReference>
<evidence type="ECO:0000256" key="4">
    <source>
        <dbReference type="ARBA" id="ARBA00024732"/>
    </source>
</evidence>
<evidence type="ECO:0000256" key="8">
    <source>
        <dbReference type="PIRSR" id="PIRSR016262-2"/>
    </source>
</evidence>
<comment type="similarity">
    <text evidence="5 6">Belongs to the LipB family.</text>
</comment>
<accession>A0A7H2BBN2</accession>
<dbReference type="SUPFAM" id="SSF55681">
    <property type="entry name" value="Class II aaRS and biotin synthetases"/>
    <property type="match status" value="1"/>
</dbReference>
<evidence type="ECO:0000256" key="5">
    <source>
        <dbReference type="HAMAP-Rule" id="MF_00013"/>
    </source>
</evidence>
<dbReference type="KEGG" id="rter:IDM49_07395"/>
<keyword evidence="2 5" id="KW-0808">Transferase</keyword>
<feature type="active site" description="Acyl-thioester intermediate" evidence="5 7">
    <location>
        <position position="176"/>
    </location>
</feature>
<dbReference type="Gene3D" id="3.30.930.10">
    <property type="entry name" value="Bira Bifunctional Protein, Domain 2"/>
    <property type="match status" value="1"/>
</dbReference>
<evidence type="ECO:0000259" key="10">
    <source>
        <dbReference type="PROSITE" id="PS51733"/>
    </source>
</evidence>
<dbReference type="NCBIfam" id="NF010925">
    <property type="entry name" value="PRK14345.1"/>
    <property type="match status" value="1"/>
</dbReference>
<dbReference type="PROSITE" id="PS01313">
    <property type="entry name" value="LIPB"/>
    <property type="match status" value="1"/>
</dbReference>
<dbReference type="EMBL" id="CP061539">
    <property type="protein sequence ID" value="QNV37078.1"/>
    <property type="molecule type" value="Genomic_DNA"/>
</dbReference>
<protein>
    <recommendedName>
        <fullName evidence="5 6">Octanoyltransferase</fullName>
        <ecNumber evidence="5 6">2.3.1.181</ecNumber>
    </recommendedName>
    <alternativeName>
        <fullName evidence="5">Lipoate-protein ligase B</fullName>
    </alternativeName>
    <alternativeName>
        <fullName evidence="5">Lipoyl/octanoyl transferase</fullName>
    </alternativeName>
    <alternativeName>
        <fullName evidence="5">Octanoyl-[acyl-carrier-protein]-protein N-octanoyltransferase</fullName>
    </alternativeName>
</protein>
<dbReference type="PANTHER" id="PTHR10993">
    <property type="entry name" value="OCTANOYLTRANSFERASE"/>
    <property type="match status" value="1"/>
</dbReference>
<feature type="domain" description="BPL/LPL catalytic" evidence="10">
    <location>
        <begin position="34"/>
        <end position="215"/>
    </location>
</feature>
<dbReference type="GO" id="GO:0005737">
    <property type="term" value="C:cytoplasm"/>
    <property type="evidence" value="ECO:0007669"/>
    <property type="project" value="UniProtKB-SubCell"/>
</dbReference>
<dbReference type="PANTHER" id="PTHR10993:SF7">
    <property type="entry name" value="LIPOYLTRANSFERASE 2, MITOCHONDRIAL-RELATED"/>
    <property type="match status" value="1"/>
</dbReference>
<comment type="miscellaneous">
    <text evidence="5">In the reaction, the free carboxyl group of octanoic acid is attached via an amide linkage to the epsilon-amino group of a specific lysine residue of lipoyl domains of lipoate-dependent enzymes.</text>
</comment>
<comment type="function">
    <text evidence="4 5 6">Catalyzes the transfer of endogenously produced octanoic acid from octanoyl-acyl-carrier-protein onto the lipoyl domains of lipoate-dependent enzymes. Lipoyl-ACP can also act as a substrate although octanoyl-ACP is likely to be the physiological substrate.</text>
</comment>
<evidence type="ECO:0000313" key="11">
    <source>
        <dbReference type="EMBL" id="QNV37078.1"/>
    </source>
</evidence>
<name>A0A7H2BBN2_9MICC</name>
<dbReference type="EC" id="2.3.1.181" evidence="5 6"/>
<evidence type="ECO:0000256" key="3">
    <source>
        <dbReference type="ARBA" id="ARBA00023315"/>
    </source>
</evidence>
<dbReference type="InterPro" id="IPR045864">
    <property type="entry name" value="aa-tRNA-synth_II/BPL/LPL"/>
</dbReference>
<dbReference type="Pfam" id="PF21948">
    <property type="entry name" value="LplA-B_cat"/>
    <property type="match status" value="1"/>
</dbReference>
<keyword evidence="3 5" id="KW-0012">Acyltransferase</keyword>
<gene>
    <name evidence="5 11" type="primary">lipB</name>
    <name evidence="11" type="ORF">IDM49_07395</name>
</gene>
<comment type="catalytic activity">
    <reaction evidence="5 6">
        <text>octanoyl-[ACP] + L-lysyl-[protein] = N(6)-octanoyl-L-lysyl-[protein] + holo-[ACP] + H(+)</text>
        <dbReference type="Rhea" id="RHEA:17665"/>
        <dbReference type="Rhea" id="RHEA-COMP:9636"/>
        <dbReference type="Rhea" id="RHEA-COMP:9685"/>
        <dbReference type="Rhea" id="RHEA-COMP:9752"/>
        <dbReference type="Rhea" id="RHEA-COMP:9928"/>
        <dbReference type="ChEBI" id="CHEBI:15378"/>
        <dbReference type="ChEBI" id="CHEBI:29969"/>
        <dbReference type="ChEBI" id="CHEBI:64479"/>
        <dbReference type="ChEBI" id="CHEBI:78463"/>
        <dbReference type="ChEBI" id="CHEBI:78809"/>
        <dbReference type="EC" id="2.3.1.181"/>
    </reaction>
</comment>
<evidence type="ECO:0000256" key="6">
    <source>
        <dbReference type="PIRNR" id="PIRNR016262"/>
    </source>
</evidence>
<keyword evidence="5" id="KW-0963">Cytoplasm</keyword>